<dbReference type="Gene3D" id="3.40.50.10880">
    <property type="entry name" value="Uncharacterised protein PF01937, DUF89, domain 3"/>
    <property type="match status" value="1"/>
</dbReference>
<dbReference type="Pfam" id="PF01937">
    <property type="entry name" value="ARMT1-like_dom"/>
    <property type="match status" value="1"/>
</dbReference>
<dbReference type="Proteomes" id="UP000198744">
    <property type="component" value="Unassembled WGS sequence"/>
</dbReference>
<dbReference type="InterPro" id="IPR002791">
    <property type="entry name" value="ARMT1-like_metal-bd"/>
</dbReference>
<dbReference type="Gene3D" id="1.10.8.380">
    <property type="entry name" value="Uncharacterised protein PF01937, DUF89, domain 1"/>
    <property type="match status" value="1"/>
</dbReference>
<accession>A0A1H7V4Y1</accession>
<dbReference type="InterPro" id="IPR014444">
    <property type="entry name" value="PH1575-like"/>
</dbReference>
<keyword evidence="3" id="KW-1185">Reference proteome</keyword>
<dbReference type="RefSeq" id="WP_093882349.1">
    <property type="nucleotide sequence ID" value="NZ_FOBS01000003.1"/>
</dbReference>
<dbReference type="SUPFAM" id="SSF111321">
    <property type="entry name" value="AF1104-like"/>
    <property type="match status" value="1"/>
</dbReference>
<dbReference type="Gene3D" id="1.10.285.20">
    <property type="entry name" value="Uncharacterised protein PF01937, DUF89, domain 2"/>
    <property type="match status" value="1"/>
</dbReference>
<organism evidence="2 3">
    <name type="scientific">Syntrophus gentianae</name>
    <dbReference type="NCBI Taxonomy" id="43775"/>
    <lineage>
        <taxon>Bacteria</taxon>
        <taxon>Pseudomonadati</taxon>
        <taxon>Thermodesulfobacteriota</taxon>
        <taxon>Syntrophia</taxon>
        <taxon>Syntrophales</taxon>
        <taxon>Syntrophaceae</taxon>
        <taxon>Syntrophus</taxon>
    </lineage>
</organism>
<evidence type="ECO:0000259" key="1">
    <source>
        <dbReference type="Pfam" id="PF01937"/>
    </source>
</evidence>
<evidence type="ECO:0000313" key="3">
    <source>
        <dbReference type="Proteomes" id="UP000198744"/>
    </source>
</evidence>
<dbReference type="EMBL" id="FOBS01000003">
    <property type="protein sequence ID" value="SEM04246.1"/>
    <property type="molecule type" value="Genomic_DNA"/>
</dbReference>
<dbReference type="InterPro" id="IPR036075">
    <property type="entry name" value="ARMT-1-like_metal-bd_sf"/>
</dbReference>
<name>A0A1H7V4Y1_9BACT</name>
<proteinExistence type="predicted"/>
<gene>
    <name evidence="2" type="ORF">SAMN04489760_10325</name>
</gene>
<evidence type="ECO:0000313" key="2">
    <source>
        <dbReference type="EMBL" id="SEM04246.1"/>
    </source>
</evidence>
<dbReference type="AlphaFoldDB" id="A0A1H7V4Y1"/>
<dbReference type="OrthoDB" id="9796465at2"/>
<feature type="domain" description="Damage-control phosphatase ARMT1-like metal-binding" evidence="1">
    <location>
        <begin position="4"/>
        <end position="276"/>
    </location>
</feature>
<dbReference type="STRING" id="43775.SAMN04489760_10325"/>
<reference evidence="2 3" key="1">
    <citation type="submission" date="2016-10" db="EMBL/GenBank/DDBJ databases">
        <authorList>
            <person name="de Groot N.N."/>
        </authorList>
    </citation>
    <scope>NUCLEOTIDE SEQUENCE [LARGE SCALE GENOMIC DNA]</scope>
    <source>
        <strain evidence="2 3">DSM 8423</strain>
    </source>
</reference>
<sequence>MKTSLDCIPCFIRQALDVARMVTADITVHEWIVRDVLRWTSEMNLEQTPPLLGQRIHRRLREITGVEDPYRIAKNHHNSMALNLLPELKAEIDAVSDPLMMAVRLAIAGNIIDMGVNGNFAETDLRHSIDQTLAEPFSGDQDGFRQAVAKARNILYLADNAGEIVFDRLLIEQLSPERVTLVVRGAPVINDATMVDARLLRLHEIVEVIDNGSDAPGTILDDCSHDFNRRFAEADLVFAKGQGNFETLSNENRTIYFLFKAKCPVIASHVGLPVGTHVLAQSPL</sequence>
<dbReference type="PIRSF" id="PIRSF006593">
    <property type="entry name" value="UCP006593"/>
    <property type="match status" value="1"/>
</dbReference>
<protein>
    <recommendedName>
        <fullName evidence="1">Damage-control phosphatase ARMT1-like metal-binding domain-containing protein</fullName>
    </recommendedName>
</protein>